<dbReference type="InterPro" id="IPR023393">
    <property type="entry name" value="START-like_dom_sf"/>
</dbReference>
<dbReference type="PANTHER" id="PTHR33824:SF7">
    <property type="entry name" value="POLYKETIDE CYCLASE_DEHYDRASE AND LIPID TRANSPORT SUPERFAMILY PROTEIN"/>
    <property type="match status" value="1"/>
</dbReference>
<dbReference type="EMBL" id="LN515532">
    <property type="protein sequence ID" value="CEA15324.1"/>
    <property type="molecule type" value="Genomic_DNA"/>
</dbReference>
<dbReference type="Gene3D" id="3.30.530.20">
    <property type="match status" value="1"/>
</dbReference>
<dbReference type="InterPro" id="IPR047137">
    <property type="entry name" value="ORF3"/>
</dbReference>
<gene>
    <name evidence="1" type="ORF">ING2E5B_0557</name>
</gene>
<dbReference type="KEGG" id="pbt:ING2E5B_0557"/>
<dbReference type="Proteomes" id="UP000032417">
    <property type="component" value="Chromosome 1"/>
</dbReference>
<evidence type="ECO:0000313" key="1">
    <source>
        <dbReference type="EMBL" id="CEA15324.1"/>
    </source>
</evidence>
<dbReference type="STRING" id="1562970.ING2E5B_0557"/>
<proteinExistence type="predicted"/>
<protein>
    <recommendedName>
        <fullName evidence="3">Cyclase/dehydrase</fullName>
    </recommendedName>
</protein>
<evidence type="ECO:0000313" key="2">
    <source>
        <dbReference type="Proteomes" id="UP000032417"/>
    </source>
</evidence>
<evidence type="ECO:0008006" key="3">
    <source>
        <dbReference type="Google" id="ProtNLM"/>
    </source>
</evidence>
<dbReference type="CDD" id="cd07817">
    <property type="entry name" value="SRPBCC_8"/>
    <property type="match status" value="1"/>
</dbReference>
<dbReference type="AlphaFoldDB" id="A0A098BXD2"/>
<keyword evidence="2" id="KW-1185">Reference proteome</keyword>
<reference evidence="1 2" key="1">
    <citation type="submission" date="2014-08" db="EMBL/GenBank/DDBJ databases">
        <authorList>
            <person name="Wibberg D."/>
        </authorList>
    </citation>
    <scope>NUCLEOTIDE SEQUENCE [LARGE SCALE GENOMIC DNA]</scope>
    <source>
        <strain evidence="2">ING2-E5B</strain>
    </source>
</reference>
<organism evidence="1 2">
    <name type="scientific">Fermentimonas caenicola</name>
    <dbReference type="NCBI Taxonomy" id="1562970"/>
    <lineage>
        <taxon>Bacteria</taxon>
        <taxon>Pseudomonadati</taxon>
        <taxon>Bacteroidota</taxon>
        <taxon>Bacteroidia</taxon>
        <taxon>Bacteroidales</taxon>
        <taxon>Dysgonomonadaceae</taxon>
        <taxon>Fermentimonas</taxon>
    </lineage>
</organism>
<sequence>MRALSDYHSVWKAKIPGGFGTIEWKCEITTDVPGEYIKWKSMPDSQVENTGLVRFIDLDDDSTLIRVNISYKAPAGKLGSGVAKLFTPSLEKIIRDDIKNFKRVIEAI</sequence>
<accession>A0A098BXD2</accession>
<dbReference type="PANTHER" id="PTHR33824">
    <property type="entry name" value="POLYKETIDE CYCLASE/DEHYDRASE AND LIPID TRANSPORT SUPERFAMILY PROTEIN"/>
    <property type="match status" value="1"/>
</dbReference>
<dbReference type="HOGENOM" id="CLU_079860_2_1_10"/>
<name>A0A098BXD2_9BACT</name>
<dbReference type="SUPFAM" id="SSF55961">
    <property type="entry name" value="Bet v1-like"/>
    <property type="match status" value="1"/>
</dbReference>
<dbReference type="OrthoDB" id="9797595at2"/>